<name>A0A3Q0FDZ3_VIGRR</name>
<accession>A0A3Q0FDZ3</accession>
<feature type="domain" description="Reverse transcriptase Ty1/copia-type" evidence="1">
    <location>
        <begin position="129"/>
        <end position="207"/>
    </location>
</feature>
<dbReference type="Pfam" id="PF07727">
    <property type="entry name" value="RVT_2"/>
    <property type="match status" value="1"/>
</dbReference>
<reference evidence="2" key="1">
    <citation type="journal article" date="2014" name="Nat. Commun.">
        <title>Genome sequence of mungbean and insights into evolution within Vigna species.</title>
        <authorList>
            <person name="Kang Y.J."/>
            <person name="Kim S.K."/>
            <person name="Kim M.Y."/>
            <person name="Lestari P."/>
            <person name="Kim K.H."/>
            <person name="Ha B.K."/>
            <person name="Jun T.H."/>
            <person name="Hwang W.J."/>
            <person name="Lee T."/>
            <person name="Lee J."/>
            <person name="Shim S."/>
            <person name="Yoon M.Y."/>
            <person name="Jang Y.E."/>
            <person name="Han K.S."/>
            <person name="Taeprayoon P."/>
            <person name="Yoon N."/>
            <person name="Somta P."/>
            <person name="Tanya P."/>
            <person name="Kim K.S."/>
            <person name="Gwag J.G."/>
            <person name="Moon J.K."/>
            <person name="Lee Y.H."/>
            <person name="Park B.S."/>
            <person name="Bombarely A."/>
            <person name="Doyle J.J."/>
            <person name="Jackson S.A."/>
            <person name="Schafleitner R."/>
            <person name="Srinives P."/>
            <person name="Varshney R.K."/>
            <person name="Lee S.H."/>
        </authorList>
    </citation>
    <scope>NUCLEOTIDE SEQUENCE [LARGE SCALE GENOMIC DNA]</scope>
    <source>
        <strain evidence="2">cv. VC1973A</strain>
    </source>
</reference>
<dbReference type="RefSeq" id="XP_022642285.1">
    <property type="nucleotide sequence ID" value="XM_022786564.1"/>
</dbReference>
<sequence length="236" mass="26303">MEIIFVPSLSLAKFSKSQTLWNSPLLVHCKPTSVAFSSVTHHHLPKCFLLHSQYGVRSKAKEKQNLGVVHASEAASSTTTTTTNANNAERWLLEPVGDGDTRHIGYKVEMPGAYEIASSEVTVGRVPDKADLVIPVATDDILIASNSKPEVNNIKTQLDNKFQMKDLGVARKIMGIEIIRQCDLKCLYVSHETYLRKIIEKFGITLKHVSTPFVFHYKLSDDQSPKMVNNSPYAFC</sequence>
<dbReference type="OrthoDB" id="687730at2759"/>
<gene>
    <name evidence="3" type="primary">LOC106775957</name>
</gene>
<evidence type="ECO:0000313" key="3">
    <source>
        <dbReference type="RefSeq" id="XP_022642285.1"/>
    </source>
</evidence>
<dbReference type="GeneID" id="106775957"/>
<keyword evidence="2" id="KW-1185">Reference proteome</keyword>
<evidence type="ECO:0000259" key="1">
    <source>
        <dbReference type="Pfam" id="PF07727"/>
    </source>
</evidence>
<proteinExistence type="predicted"/>
<protein>
    <submittedName>
        <fullName evidence="3">Uncharacterized protein LOC106775957 isoform X1</fullName>
    </submittedName>
</protein>
<organism evidence="2 3">
    <name type="scientific">Vigna radiata var. radiata</name>
    <name type="common">Mung bean</name>
    <name type="synonym">Phaseolus aureus</name>
    <dbReference type="NCBI Taxonomy" id="3916"/>
    <lineage>
        <taxon>Eukaryota</taxon>
        <taxon>Viridiplantae</taxon>
        <taxon>Streptophyta</taxon>
        <taxon>Embryophyta</taxon>
        <taxon>Tracheophyta</taxon>
        <taxon>Spermatophyta</taxon>
        <taxon>Magnoliopsida</taxon>
        <taxon>eudicotyledons</taxon>
        <taxon>Gunneridae</taxon>
        <taxon>Pentapetalae</taxon>
        <taxon>rosids</taxon>
        <taxon>fabids</taxon>
        <taxon>Fabales</taxon>
        <taxon>Fabaceae</taxon>
        <taxon>Papilionoideae</taxon>
        <taxon>50 kb inversion clade</taxon>
        <taxon>NPAAA clade</taxon>
        <taxon>indigoferoid/millettioid clade</taxon>
        <taxon>Phaseoleae</taxon>
        <taxon>Vigna</taxon>
    </lineage>
</organism>
<dbReference type="Proteomes" id="UP000087766">
    <property type="component" value="Chromosome 10"/>
</dbReference>
<dbReference type="AlphaFoldDB" id="A0A3Q0FDZ3"/>
<evidence type="ECO:0000313" key="2">
    <source>
        <dbReference type="Proteomes" id="UP000087766"/>
    </source>
</evidence>
<dbReference type="InterPro" id="IPR013103">
    <property type="entry name" value="RVT_2"/>
</dbReference>
<reference evidence="3" key="2">
    <citation type="submission" date="2025-08" db="UniProtKB">
        <authorList>
            <consortium name="RefSeq"/>
        </authorList>
    </citation>
    <scope>IDENTIFICATION</scope>
    <source>
        <tissue evidence="3">Leaf</tissue>
    </source>
</reference>